<keyword evidence="7" id="KW-0804">Transcription</keyword>
<dbReference type="PROSITE" id="PS00028">
    <property type="entry name" value="ZINC_FINGER_C2H2_1"/>
    <property type="match status" value="1"/>
</dbReference>
<evidence type="ECO:0000313" key="14">
    <source>
        <dbReference type="Proteomes" id="UP001497382"/>
    </source>
</evidence>
<dbReference type="Pfam" id="PF00096">
    <property type="entry name" value="zf-C2H2"/>
    <property type="match status" value="1"/>
</dbReference>
<evidence type="ECO:0000256" key="6">
    <source>
        <dbReference type="ARBA" id="ARBA00023015"/>
    </source>
</evidence>
<keyword evidence="4 11" id="KW-0863">Zinc-finger</keyword>
<keyword evidence="5" id="KW-0862">Zinc</keyword>
<dbReference type="GO" id="GO:0008270">
    <property type="term" value="F:zinc ion binding"/>
    <property type="evidence" value="ECO:0007669"/>
    <property type="project" value="UniProtKB-KW"/>
</dbReference>
<comment type="similarity">
    <text evidence="10">Belongs to the sal C2H2-type zinc-finger protein family.</text>
</comment>
<dbReference type="InterPro" id="IPR013087">
    <property type="entry name" value="Znf_C2H2_type"/>
</dbReference>
<evidence type="ECO:0000256" key="3">
    <source>
        <dbReference type="ARBA" id="ARBA00022737"/>
    </source>
</evidence>
<evidence type="ECO:0000256" key="5">
    <source>
        <dbReference type="ARBA" id="ARBA00022833"/>
    </source>
</evidence>
<evidence type="ECO:0000256" key="7">
    <source>
        <dbReference type="ARBA" id="ARBA00023163"/>
    </source>
</evidence>
<comment type="caution">
    <text evidence="13">The sequence shown here is derived from an EMBL/GenBank/DDBJ whole genome shotgun (WGS) entry which is preliminary data.</text>
</comment>
<keyword evidence="14" id="KW-1185">Reference proteome</keyword>
<accession>A0AAV2BXZ5</accession>
<evidence type="ECO:0000256" key="8">
    <source>
        <dbReference type="ARBA" id="ARBA00023242"/>
    </source>
</evidence>
<dbReference type="PANTHER" id="PTHR24388:SF54">
    <property type="entry name" value="PROTEIN ESCARGOT"/>
    <property type="match status" value="1"/>
</dbReference>
<comment type="similarity">
    <text evidence="9">Belongs to the snail C2H2-type zinc-finger protein family.</text>
</comment>
<dbReference type="Gene3D" id="3.30.160.60">
    <property type="entry name" value="Classic Zinc Finger"/>
    <property type="match status" value="2"/>
</dbReference>
<evidence type="ECO:0000313" key="13">
    <source>
        <dbReference type="EMBL" id="CAL1301211.1"/>
    </source>
</evidence>
<feature type="domain" description="C2H2-type" evidence="12">
    <location>
        <begin position="51"/>
        <end position="78"/>
    </location>
</feature>
<dbReference type="SMART" id="SM00355">
    <property type="entry name" value="ZnF_C2H2"/>
    <property type="match status" value="2"/>
</dbReference>
<dbReference type="FunFam" id="3.30.160.60:FF:000025">
    <property type="entry name" value="Spalt-like transcription factor 1"/>
    <property type="match status" value="1"/>
</dbReference>
<dbReference type="Proteomes" id="UP001497382">
    <property type="component" value="Unassembled WGS sequence"/>
</dbReference>
<dbReference type="SUPFAM" id="SSF57667">
    <property type="entry name" value="beta-beta-alpha zinc fingers"/>
    <property type="match status" value="1"/>
</dbReference>
<protein>
    <recommendedName>
        <fullName evidence="12">C2H2-type domain-containing protein</fullName>
    </recommendedName>
</protein>
<dbReference type="GO" id="GO:0005634">
    <property type="term" value="C:nucleus"/>
    <property type="evidence" value="ECO:0007669"/>
    <property type="project" value="UniProtKB-SubCell"/>
</dbReference>
<evidence type="ECO:0000256" key="2">
    <source>
        <dbReference type="ARBA" id="ARBA00022723"/>
    </source>
</evidence>
<feature type="domain" description="C2H2-type" evidence="12">
    <location>
        <begin position="23"/>
        <end position="50"/>
    </location>
</feature>
<evidence type="ECO:0000256" key="10">
    <source>
        <dbReference type="ARBA" id="ARBA00038474"/>
    </source>
</evidence>
<evidence type="ECO:0000256" key="4">
    <source>
        <dbReference type="ARBA" id="ARBA00022771"/>
    </source>
</evidence>
<keyword evidence="6" id="KW-0805">Transcription regulation</keyword>
<sequence length="79" mass="9209">MVHMLREESLGAKIAVQDGVLIYYCLQCSYNTPYKWNMKAHKLIHSGERPFVCNVCKKSFNRKGNLKTHLMVHLRDVSQ</sequence>
<dbReference type="EMBL" id="CAXIEN010000635">
    <property type="protein sequence ID" value="CAL1301211.1"/>
    <property type="molecule type" value="Genomic_DNA"/>
</dbReference>
<evidence type="ECO:0000256" key="9">
    <source>
        <dbReference type="ARBA" id="ARBA00037948"/>
    </source>
</evidence>
<dbReference type="GO" id="GO:0000978">
    <property type="term" value="F:RNA polymerase II cis-regulatory region sequence-specific DNA binding"/>
    <property type="evidence" value="ECO:0007669"/>
    <property type="project" value="TreeGrafter"/>
</dbReference>
<evidence type="ECO:0000256" key="1">
    <source>
        <dbReference type="ARBA" id="ARBA00004123"/>
    </source>
</evidence>
<evidence type="ECO:0000256" key="11">
    <source>
        <dbReference type="PROSITE-ProRule" id="PRU00042"/>
    </source>
</evidence>
<dbReference type="InterPro" id="IPR050527">
    <property type="entry name" value="Snail/Krueppel_Znf"/>
</dbReference>
<dbReference type="AlphaFoldDB" id="A0AAV2BXZ5"/>
<reference evidence="13 14" key="1">
    <citation type="submission" date="2024-04" db="EMBL/GenBank/DDBJ databases">
        <authorList>
            <person name="Rising A."/>
            <person name="Reimegard J."/>
            <person name="Sonavane S."/>
            <person name="Akerstrom W."/>
            <person name="Nylinder S."/>
            <person name="Hedman E."/>
            <person name="Kallberg Y."/>
        </authorList>
    </citation>
    <scope>NUCLEOTIDE SEQUENCE [LARGE SCALE GENOMIC DNA]</scope>
</reference>
<dbReference type="PANTHER" id="PTHR24388">
    <property type="entry name" value="ZINC FINGER PROTEIN"/>
    <property type="match status" value="1"/>
</dbReference>
<keyword evidence="8" id="KW-0539">Nucleus</keyword>
<dbReference type="PROSITE" id="PS50157">
    <property type="entry name" value="ZINC_FINGER_C2H2_2"/>
    <property type="match status" value="2"/>
</dbReference>
<evidence type="ECO:0000259" key="12">
    <source>
        <dbReference type="PROSITE" id="PS50157"/>
    </source>
</evidence>
<organism evidence="13 14">
    <name type="scientific">Larinioides sclopetarius</name>
    <dbReference type="NCBI Taxonomy" id="280406"/>
    <lineage>
        <taxon>Eukaryota</taxon>
        <taxon>Metazoa</taxon>
        <taxon>Ecdysozoa</taxon>
        <taxon>Arthropoda</taxon>
        <taxon>Chelicerata</taxon>
        <taxon>Arachnida</taxon>
        <taxon>Araneae</taxon>
        <taxon>Araneomorphae</taxon>
        <taxon>Entelegynae</taxon>
        <taxon>Araneoidea</taxon>
        <taxon>Araneidae</taxon>
        <taxon>Larinioides</taxon>
    </lineage>
</organism>
<keyword evidence="3" id="KW-0677">Repeat</keyword>
<name>A0AAV2BXZ5_9ARAC</name>
<comment type="subcellular location">
    <subcellularLocation>
        <location evidence="1">Nucleus</location>
    </subcellularLocation>
</comment>
<proteinExistence type="inferred from homology"/>
<dbReference type="GO" id="GO:0000981">
    <property type="term" value="F:DNA-binding transcription factor activity, RNA polymerase II-specific"/>
    <property type="evidence" value="ECO:0007669"/>
    <property type="project" value="TreeGrafter"/>
</dbReference>
<gene>
    <name evidence="13" type="ORF">LARSCL_LOCUS22380</name>
</gene>
<keyword evidence="2" id="KW-0479">Metal-binding</keyword>
<dbReference type="InterPro" id="IPR036236">
    <property type="entry name" value="Znf_C2H2_sf"/>
</dbReference>